<protein>
    <recommendedName>
        <fullName evidence="3">DUF2256 domain-containing protein</fullName>
    </recommendedName>
</protein>
<organism evidence="1">
    <name type="scientific">Pseudomonas aeruginosa</name>
    <dbReference type="NCBI Taxonomy" id="287"/>
    <lineage>
        <taxon>Bacteria</taxon>
        <taxon>Pseudomonadati</taxon>
        <taxon>Pseudomonadota</taxon>
        <taxon>Gammaproteobacteria</taxon>
        <taxon>Pseudomonadales</taxon>
        <taxon>Pseudomonadaceae</taxon>
        <taxon>Pseudomonas</taxon>
    </lineage>
</organism>
<evidence type="ECO:0000313" key="2">
    <source>
        <dbReference type="EMBL" id="ACD38897.1"/>
    </source>
</evidence>
<dbReference type="AlphaFoldDB" id="B3G177"/>
<reference evidence="1" key="1">
    <citation type="journal article" date="2008" name="Genomics">
        <title>Large-insert genome analysis technology detects structural variation in Pseudomonas aeruginosa clinical strains from cystic fibrosis patients.</title>
        <authorList>
            <person name="Hayden H.S."/>
            <person name="Gillett W."/>
            <person name="Saenphimmachak C."/>
            <person name="Lim R."/>
            <person name="Zhou Y."/>
            <person name="Jacobs M.A."/>
            <person name="Chang J."/>
            <person name="Rohmer L."/>
            <person name="D'Argenio D.A."/>
            <person name="Palmieri A."/>
            <person name="Levy R."/>
            <person name="Haugen E."/>
            <person name="Wong G.K."/>
            <person name="Brittnacher M.J."/>
            <person name="Burns J.L."/>
            <person name="Miller S.I."/>
            <person name="Olson M.V."/>
            <person name="Kaul R."/>
        </authorList>
    </citation>
    <scope>NUCLEOTIDE SEQUENCE</scope>
    <source>
        <strain evidence="1">PACS10223</strain>
        <strain evidence="2">PACS458</strain>
    </source>
</reference>
<dbReference type="EMBL" id="EU595742">
    <property type="protein sequence ID" value="ACD38897.1"/>
    <property type="molecule type" value="Genomic_DNA"/>
</dbReference>
<proteinExistence type="predicted"/>
<evidence type="ECO:0000313" key="1">
    <source>
        <dbReference type="EMBL" id="ACD38821.1"/>
    </source>
</evidence>
<accession>B3G177</accession>
<gene>
    <name evidence="1" type="ORF">PACL_0573</name>
    <name evidence="2" type="ORF">PACL_0639</name>
</gene>
<name>B3G177_PSEAI</name>
<sequence length="76" mass="8642">MASMTQRTCKTCKEPFQARTADVKRGWARYCSKTCKAIEQEQRTGQFAELLSRGRQLDDLYDVDISDSEWGASDGD</sequence>
<dbReference type="RefSeq" id="WP_034054363.1">
    <property type="nucleotide sequence ID" value="NZ_CP173139.1"/>
</dbReference>
<dbReference type="EMBL" id="EU595740">
    <property type="protein sequence ID" value="ACD38821.1"/>
    <property type="molecule type" value="Genomic_DNA"/>
</dbReference>
<evidence type="ECO:0008006" key="3">
    <source>
        <dbReference type="Google" id="ProtNLM"/>
    </source>
</evidence>